<dbReference type="InterPro" id="IPR003735">
    <property type="entry name" value="Metal_Tscrpt_repr"/>
</dbReference>
<comment type="similarity">
    <text evidence="1">Belongs to the FrmR/RcnR family.</text>
</comment>
<evidence type="ECO:0008006" key="4">
    <source>
        <dbReference type="Google" id="ProtNLM"/>
    </source>
</evidence>
<sequence>MLSRKEKSVLKKQLNAIQGQLKAIEKMVEKDRDVEEIFIQCKAVEGIIQKAIYGVMDELLRKKFAEVLVKAVNDCPGECPNCDNIEVLKKQFANMSLKEVHKYLFKLNPVLRSKNIDN</sequence>
<dbReference type="GO" id="GO:0046872">
    <property type="term" value="F:metal ion binding"/>
    <property type="evidence" value="ECO:0007669"/>
    <property type="project" value="InterPro"/>
</dbReference>
<evidence type="ECO:0000256" key="1">
    <source>
        <dbReference type="ARBA" id="ARBA00005260"/>
    </source>
</evidence>
<reference evidence="2 3" key="1">
    <citation type="submission" date="2009-01" db="EMBL/GenBank/DDBJ databases">
        <authorList>
            <person name="Qin X."/>
            <person name="Bachman B."/>
            <person name="Battles P."/>
            <person name="Bell A."/>
            <person name="Bess C."/>
            <person name="Bickham C."/>
            <person name="Chaboub L."/>
            <person name="Chen D."/>
            <person name="Coyle M."/>
            <person name="Deiros D.R."/>
            <person name="Dinh H."/>
            <person name="Forbes L."/>
            <person name="Fowler G."/>
            <person name="Francisco L."/>
            <person name="Fu Q."/>
            <person name="Gubbala S."/>
            <person name="Hale W."/>
            <person name="Han Y."/>
            <person name="Hemphill L."/>
            <person name="Highlander S.K."/>
            <person name="Hirani K."/>
            <person name="Hogues M."/>
            <person name="Jackson L."/>
            <person name="Jakkamsetti A."/>
            <person name="Javaid M."/>
            <person name="Jiang H."/>
            <person name="Korchina V."/>
            <person name="Kovar C."/>
            <person name="Lara F."/>
            <person name="Lee S."/>
            <person name="Mata R."/>
            <person name="Mathew T."/>
            <person name="Moen C."/>
            <person name="Morales K."/>
            <person name="Munidasa M."/>
            <person name="Nazareth L."/>
            <person name="Ngo R."/>
            <person name="Nguyen L."/>
            <person name="Okwuonu G."/>
            <person name="Ongeri F."/>
            <person name="Patil S."/>
            <person name="Petrosino J."/>
            <person name="Pham C."/>
            <person name="Pham P."/>
            <person name="Pu L.-L."/>
            <person name="Puazo M."/>
            <person name="Raj R."/>
            <person name="Reid J."/>
            <person name="Rouhana J."/>
            <person name="Saada N."/>
            <person name="Shang Y."/>
            <person name="Simmons D."/>
            <person name="Thornton R."/>
            <person name="Warren J."/>
            <person name="Weissenberger G."/>
            <person name="Zhang J."/>
            <person name="Zhang L."/>
            <person name="Zhou C."/>
            <person name="Zhu D."/>
            <person name="Muzny D."/>
            <person name="Worley K."/>
            <person name="Gibbs R."/>
        </authorList>
    </citation>
    <scope>NUCLEOTIDE SEQUENCE [LARGE SCALE GENOMIC DNA]</scope>
    <source>
        <strain evidence="2 3">ATCC 33300</strain>
    </source>
</reference>
<name>C2FXR8_SPHSI</name>
<dbReference type="HOGENOM" id="CLU_2034377_0_0_10"/>
<dbReference type="Pfam" id="PF02583">
    <property type="entry name" value="Trns_repr_metal"/>
    <property type="match status" value="1"/>
</dbReference>
<dbReference type="Proteomes" id="UP000006241">
    <property type="component" value="Unassembled WGS sequence"/>
</dbReference>
<gene>
    <name evidence="2" type="ORF">HMPREF0765_2124</name>
</gene>
<dbReference type="InterPro" id="IPR038390">
    <property type="entry name" value="Metal_Tscrpt_repr_sf"/>
</dbReference>
<comment type="caution">
    <text evidence="2">The sequence shown here is derived from an EMBL/GenBank/DDBJ whole genome shotgun (WGS) entry which is preliminary data.</text>
</comment>
<proteinExistence type="inferred from homology"/>
<organism evidence="2 3">
    <name type="scientific">Sphingobacterium spiritivorum ATCC 33300</name>
    <dbReference type="NCBI Taxonomy" id="525372"/>
    <lineage>
        <taxon>Bacteria</taxon>
        <taxon>Pseudomonadati</taxon>
        <taxon>Bacteroidota</taxon>
        <taxon>Sphingobacteriia</taxon>
        <taxon>Sphingobacteriales</taxon>
        <taxon>Sphingobacteriaceae</taxon>
        <taxon>Sphingobacterium</taxon>
    </lineage>
</organism>
<dbReference type="GO" id="GO:0045892">
    <property type="term" value="P:negative regulation of DNA-templated transcription"/>
    <property type="evidence" value="ECO:0007669"/>
    <property type="project" value="UniProtKB-ARBA"/>
</dbReference>
<dbReference type="AlphaFoldDB" id="C2FXR8"/>
<protein>
    <recommendedName>
        <fullName evidence="4">Metal-sensitive transcriptional regulator</fullName>
    </recommendedName>
</protein>
<accession>C2FXR8</accession>
<dbReference type="GO" id="GO:0003677">
    <property type="term" value="F:DNA binding"/>
    <property type="evidence" value="ECO:0007669"/>
    <property type="project" value="InterPro"/>
</dbReference>
<evidence type="ECO:0000313" key="2">
    <source>
        <dbReference type="EMBL" id="EEI92280.1"/>
    </source>
</evidence>
<dbReference type="RefSeq" id="WP_003010376.1">
    <property type="nucleotide sequence ID" value="NZ_GG668633.1"/>
</dbReference>
<dbReference type="EMBL" id="ACHB01000049">
    <property type="protein sequence ID" value="EEI92280.1"/>
    <property type="molecule type" value="Genomic_DNA"/>
</dbReference>
<evidence type="ECO:0000313" key="3">
    <source>
        <dbReference type="Proteomes" id="UP000006241"/>
    </source>
</evidence>
<dbReference type="Gene3D" id="1.20.58.1000">
    <property type="entry name" value="Metal-sensitive repressor, helix protomer"/>
    <property type="match status" value="1"/>
</dbReference>